<reference evidence="10" key="1">
    <citation type="journal article" date="2019" name="Int. J. Syst. Evol. Microbiol.">
        <title>The Global Catalogue of Microorganisms (GCM) 10K type strain sequencing project: providing services to taxonomists for standard genome sequencing and annotation.</title>
        <authorList>
            <consortium name="The Broad Institute Genomics Platform"/>
            <consortium name="The Broad Institute Genome Sequencing Center for Infectious Disease"/>
            <person name="Wu L."/>
            <person name="Ma J."/>
        </authorList>
    </citation>
    <scope>NUCLEOTIDE SEQUENCE [LARGE SCALE GENOMIC DNA]</scope>
    <source>
        <strain evidence="10">JCM 31037</strain>
    </source>
</reference>
<dbReference type="PROSITE" id="PS51257">
    <property type="entry name" value="PROKAR_LIPOPROTEIN"/>
    <property type="match status" value="1"/>
</dbReference>
<evidence type="ECO:0000256" key="6">
    <source>
        <dbReference type="SAM" id="MobiDB-lite"/>
    </source>
</evidence>
<keyword evidence="4 7" id="KW-1133">Transmembrane helix</keyword>
<keyword evidence="5 7" id="KW-0472">Membrane</keyword>
<dbReference type="Proteomes" id="UP001597260">
    <property type="component" value="Unassembled WGS sequence"/>
</dbReference>
<dbReference type="EMBL" id="JBHTMP010000012">
    <property type="protein sequence ID" value="MFD1321460.1"/>
    <property type="molecule type" value="Genomic_DNA"/>
</dbReference>
<feature type="transmembrane region" description="Helical" evidence="7">
    <location>
        <begin position="36"/>
        <end position="57"/>
    </location>
</feature>
<protein>
    <submittedName>
        <fullName evidence="9">PLD nuclease N-terminal domain-containing protein</fullName>
    </submittedName>
</protein>
<evidence type="ECO:0000313" key="10">
    <source>
        <dbReference type="Proteomes" id="UP001597260"/>
    </source>
</evidence>
<evidence type="ECO:0000313" key="9">
    <source>
        <dbReference type="EMBL" id="MFD1321460.1"/>
    </source>
</evidence>
<evidence type="ECO:0000256" key="2">
    <source>
        <dbReference type="ARBA" id="ARBA00022475"/>
    </source>
</evidence>
<dbReference type="Pfam" id="PF13396">
    <property type="entry name" value="PLDc_N"/>
    <property type="match status" value="1"/>
</dbReference>
<evidence type="ECO:0000256" key="5">
    <source>
        <dbReference type="ARBA" id="ARBA00023136"/>
    </source>
</evidence>
<evidence type="ECO:0000256" key="7">
    <source>
        <dbReference type="SAM" id="Phobius"/>
    </source>
</evidence>
<comment type="subcellular location">
    <subcellularLocation>
        <location evidence="1">Cell membrane</location>
        <topology evidence="1">Multi-pass membrane protein</topology>
    </subcellularLocation>
</comment>
<feature type="domain" description="Cardiolipin synthase N-terminal" evidence="8">
    <location>
        <begin position="14"/>
        <end position="59"/>
    </location>
</feature>
<keyword evidence="10" id="KW-1185">Reference proteome</keyword>
<keyword evidence="3 7" id="KW-0812">Transmembrane</keyword>
<evidence type="ECO:0000256" key="4">
    <source>
        <dbReference type="ARBA" id="ARBA00022989"/>
    </source>
</evidence>
<evidence type="ECO:0000256" key="1">
    <source>
        <dbReference type="ARBA" id="ARBA00004651"/>
    </source>
</evidence>
<keyword evidence="2" id="KW-1003">Cell membrane</keyword>
<evidence type="ECO:0000259" key="8">
    <source>
        <dbReference type="Pfam" id="PF13396"/>
    </source>
</evidence>
<dbReference type="RefSeq" id="WP_377569550.1">
    <property type="nucleotide sequence ID" value="NZ_JBHTMP010000012.1"/>
</dbReference>
<feature type="compositionally biased region" description="Basic and acidic residues" evidence="6">
    <location>
        <begin position="113"/>
        <end position="147"/>
    </location>
</feature>
<sequence>MARLYALLFIVQIILAVCALISCLSAEEGDIRALPRLVWVLIILFFPLIGSIAWFLAGRPVPSGLPGRPGQAATGWRATGGSPEKRPTRPVAPDDDPEFLRSLDAQRSTQDQEMFRKWEEDLRRREDDLRRREAGDPPRDDTTPSNG</sequence>
<organism evidence="9 10">
    <name type="scientific">Micromonospora sonneratiae</name>
    <dbReference type="NCBI Taxonomy" id="1184706"/>
    <lineage>
        <taxon>Bacteria</taxon>
        <taxon>Bacillati</taxon>
        <taxon>Actinomycetota</taxon>
        <taxon>Actinomycetes</taxon>
        <taxon>Micromonosporales</taxon>
        <taxon>Micromonosporaceae</taxon>
        <taxon>Micromonospora</taxon>
    </lineage>
</organism>
<name>A0ABW3YBL9_9ACTN</name>
<evidence type="ECO:0000256" key="3">
    <source>
        <dbReference type="ARBA" id="ARBA00022692"/>
    </source>
</evidence>
<proteinExistence type="predicted"/>
<gene>
    <name evidence="9" type="ORF">ACFQ4H_10210</name>
</gene>
<feature type="region of interest" description="Disordered" evidence="6">
    <location>
        <begin position="66"/>
        <end position="147"/>
    </location>
</feature>
<dbReference type="InterPro" id="IPR027379">
    <property type="entry name" value="CLS_N"/>
</dbReference>
<comment type="caution">
    <text evidence="9">The sequence shown here is derived from an EMBL/GenBank/DDBJ whole genome shotgun (WGS) entry which is preliminary data.</text>
</comment>
<accession>A0ABW3YBL9</accession>